<dbReference type="SUPFAM" id="SSF48264">
    <property type="entry name" value="Cytochrome P450"/>
    <property type="match status" value="1"/>
</dbReference>
<dbReference type="GO" id="GO:0020037">
    <property type="term" value="F:heme binding"/>
    <property type="evidence" value="ECO:0007669"/>
    <property type="project" value="InterPro"/>
</dbReference>
<dbReference type="eggNOG" id="COG2124">
    <property type="taxonomic scope" value="Bacteria"/>
</dbReference>
<evidence type="ECO:0000256" key="1">
    <source>
        <dbReference type="ARBA" id="ARBA00010617"/>
    </source>
</evidence>
<keyword evidence="9" id="KW-1185">Reference proteome</keyword>
<dbReference type="PROSITE" id="PS00086">
    <property type="entry name" value="CYTOCHROME_P450"/>
    <property type="match status" value="1"/>
</dbReference>
<dbReference type="InterPro" id="IPR001128">
    <property type="entry name" value="Cyt_P450"/>
</dbReference>
<dbReference type="PRINTS" id="PR00359">
    <property type="entry name" value="BP450"/>
</dbReference>
<keyword evidence="4 7" id="KW-0560">Oxidoreductase</keyword>
<reference evidence="8 9" key="1">
    <citation type="journal article" date="2014" name="Genome Announc.">
        <title>Draft Genome Sequence of the Antitrypanosomally Active Sponge-Associated Bacterium Actinokineospora sp. Strain EG49.</title>
        <authorList>
            <person name="Harjes J."/>
            <person name="Ryu T."/>
            <person name="Abdelmohsen U.R."/>
            <person name="Moitinho-Silva L."/>
            <person name="Horn H."/>
            <person name="Ravasi T."/>
            <person name="Hentschel U."/>
        </authorList>
    </citation>
    <scope>NUCLEOTIDE SEQUENCE [LARGE SCALE GENOMIC DNA]</scope>
    <source>
        <strain evidence="8 9">EG49</strain>
    </source>
</reference>
<evidence type="ECO:0000313" key="9">
    <source>
        <dbReference type="Proteomes" id="UP000019277"/>
    </source>
</evidence>
<dbReference type="EMBL" id="AYXG01000258">
    <property type="protein sequence ID" value="EWC58117.1"/>
    <property type="molecule type" value="Genomic_DNA"/>
</dbReference>
<proteinExistence type="inferred from homology"/>
<dbReference type="CDD" id="cd11029">
    <property type="entry name" value="CYP107-like"/>
    <property type="match status" value="1"/>
</dbReference>
<keyword evidence="6 7" id="KW-0503">Monooxygenase</keyword>
<dbReference type="GO" id="GO:0016705">
    <property type="term" value="F:oxidoreductase activity, acting on paired donors, with incorporation or reduction of molecular oxygen"/>
    <property type="evidence" value="ECO:0007669"/>
    <property type="project" value="InterPro"/>
</dbReference>
<comment type="caution">
    <text evidence="8">The sequence shown here is derived from an EMBL/GenBank/DDBJ whole genome shotgun (WGS) entry which is preliminary data.</text>
</comment>
<evidence type="ECO:0000256" key="3">
    <source>
        <dbReference type="ARBA" id="ARBA00022723"/>
    </source>
</evidence>
<evidence type="ECO:0000256" key="7">
    <source>
        <dbReference type="RuleBase" id="RU000461"/>
    </source>
</evidence>
<dbReference type="STRING" id="909613.UO65_6600"/>
<dbReference type="InterPro" id="IPR002397">
    <property type="entry name" value="Cyt_P450_B"/>
</dbReference>
<evidence type="ECO:0000256" key="4">
    <source>
        <dbReference type="ARBA" id="ARBA00023002"/>
    </source>
</evidence>
<organism evidence="8 9">
    <name type="scientific">Actinokineospora spheciospongiae</name>
    <dbReference type="NCBI Taxonomy" id="909613"/>
    <lineage>
        <taxon>Bacteria</taxon>
        <taxon>Bacillati</taxon>
        <taxon>Actinomycetota</taxon>
        <taxon>Actinomycetes</taxon>
        <taxon>Pseudonocardiales</taxon>
        <taxon>Pseudonocardiaceae</taxon>
        <taxon>Actinokineospora</taxon>
    </lineage>
</organism>
<dbReference type="FunFam" id="1.10.630.10:FF:000018">
    <property type="entry name" value="Cytochrome P450 monooxygenase"/>
    <property type="match status" value="1"/>
</dbReference>
<dbReference type="RefSeq" id="WP_052022107.1">
    <property type="nucleotide sequence ID" value="NZ_AYXG01000258.1"/>
</dbReference>
<dbReference type="GO" id="GO:0005506">
    <property type="term" value="F:iron ion binding"/>
    <property type="evidence" value="ECO:0007669"/>
    <property type="project" value="InterPro"/>
</dbReference>
<dbReference type="OrthoDB" id="3700148at2"/>
<dbReference type="Proteomes" id="UP000019277">
    <property type="component" value="Unassembled WGS sequence"/>
</dbReference>
<dbReference type="Gene3D" id="1.10.630.10">
    <property type="entry name" value="Cytochrome P450"/>
    <property type="match status" value="1"/>
</dbReference>
<protein>
    <submittedName>
        <fullName evidence="8">Putative cytochrome P450 hydroxylase</fullName>
    </submittedName>
</protein>
<dbReference type="InterPro" id="IPR017972">
    <property type="entry name" value="Cyt_P450_CS"/>
</dbReference>
<dbReference type="GO" id="GO:0004497">
    <property type="term" value="F:monooxygenase activity"/>
    <property type="evidence" value="ECO:0007669"/>
    <property type="project" value="UniProtKB-KW"/>
</dbReference>
<dbReference type="PATRIC" id="fig|909613.9.peg.6594"/>
<dbReference type="Pfam" id="PF00067">
    <property type="entry name" value="p450"/>
    <property type="match status" value="1"/>
</dbReference>
<evidence type="ECO:0000256" key="2">
    <source>
        <dbReference type="ARBA" id="ARBA00022617"/>
    </source>
</evidence>
<dbReference type="InterPro" id="IPR036396">
    <property type="entry name" value="Cyt_P450_sf"/>
</dbReference>
<dbReference type="AlphaFoldDB" id="W7IMZ6"/>
<keyword evidence="2 7" id="KW-0349">Heme</keyword>
<evidence type="ECO:0000256" key="5">
    <source>
        <dbReference type="ARBA" id="ARBA00023004"/>
    </source>
</evidence>
<name>W7IMZ6_9PSEU</name>
<comment type="similarity">
    <text evidence="1 7">Belongs to the cytochrome P450 family.</text>
</comment>
<keyword evidence="5 7" id="KW-0408">Iron</keyword>
<sequence length="405" mass="44087">MQTTVTRSLDDTGWCRSLTPADPARPDAGVYRMELVSGVRVWVVAGYDRARAALADPRLSKDVTGLTRIMTGHLAAIGADTELSGMYSPHMLFQDGVEHTRLRGLVSTEFTRARVDALRPRVAGIVAGLLDPLPVDEPVDLVDALAYPLPIRVICDLLGVPDADQDRLRGLTEALMDDDNARNVPASRELHGYFTDLFAARRAEPGPDLLSALLDPANADRLTPDELMATVFLLFVAGHETSTNLIGNAIRWLLEDPDRWRALGADPGLAPRALEEVLRFDSPVRMSTHRFTAEPVEYGGITIPAGEIVMVWLHDSSRDGSRFTDADQFDPDRRDAAAHLGFGHGPHYCLGAPLGRMEALAALTHLARHHPHARLAVPGGDLVRQQSAIMNGYRALPVVLGPRVG</sequence>
<keyword evidence="3 7" id="KW-0479">Metal-binding</keyword>
<accession>W7IMZ6</accession>
<dbReference type="PANTHER" id="PTHR46696:SF1">
    <property type="entry name" value="CYTOCHROME P450 YJIB-RELATED"/>
    <property type="match status" value="1"/>
</dbReference>
<evidence type="ECO:0000256" key="6">
    <source>
        <dbReference type="ARBA" id="ARBA00023033"/>
    </source>
</evidence>
<gene>
    <name evidence="8" type="ORF">UO65_6600</name>
</gene>
<evidence type="ECO:0000313" key="8">
    <source>
        <dbReference type="EMBL" id="EWC58117.1"/>
    </source>
</evidence>
<dbReference type="PANTHER" id="PTHR46696">
    <property type="entry name" value="P450, PUTATIVE (EUROFUNG)-RELATED"/>
    <property type="match status" value="1"/>
</dbReference>